<keyword evidence="10 11" id="KW-0472">Membrane</keyword>
<keyword evidence="4" id="KW-0813">Transport</keyword>
<evidence type="ECO:0000256" key="8">
    <source>
        <dbReference type="ARBA" id="ARBA00022692"/>
    </source>
</evidence>
<comment type="function">
    <text evidence="1">Intake of glucose and galactose.</text>
</comment>
<evidence type="ECO:0000256" key="3">
    <source>
        <dbReference type="ARBA" id="ARBA00009120"/>
    </source>
</evidence>
<evidence type="ECO:0000256" key="2">
    <source>
        <dbReference type="ARBA" id="ARBA00004429"/>
    </source>
</evidence>
<comment type="caution">
    <text evidence="13">The sequence shown here is derived from an EMBL/GenBank/DDBJ whole genome shotgun (WGS) entry which is preliminary data.</text>
</comment>
<accession>A0ABP3GBT9</accession>
<feature type="transmembrane region" description="Helical" evidence="11">
    <location>
        <begin position="320"/>
        <end position="338"/>
    </location>
</feature>
<organism evidence="13 14">
    <name type="scientific">Bowmanella denitrificans</name>
    <dbReference type="NCBI Taxonomy" id="366582"/>
    <lineage>
        <taxon>Bacteria</taxon>
        <taxon>Pseudomonadati</taxon>
        <taxon>Pseudomonadota</taxon>
        <taxon>Gammaproteobacteria</taxon>
        <taxon>Alteromonadales</taxon>
        <taxon>Alteromonadaceae</taxon>
        <taxon>Bowmanella</taxon>
    </lineage>
</organism>
<feature type="transmembrane region" description="Helical" evidence="11">
    <location>
        <begin position="38"/>
        <end position="58"/>
    </location>
</feature>
<comment type="similarity">
    <text evidence="3">Belongs to the major facilitator superfamily. FHS transporter (TC 2.A.1.7) family.</text>
</comment>
<dbReference type="InterPro" id="IPR036259">
    <property type="entry name" value="MFS_trans_sf"/>
</dbReference>
<feature type="transmembrane region" description="Helical" evidence="11">
    <location>
        <begin position="129"/>
        <end position="152"/>
    </location>
</feature>
<feature type="domain" description="Major facilitator superfamily (MFS) profile" evidence="12">
    <location>
        <begin position="41"/>
        <end position="428"/>
    </location>
</feature>
<keyword evidence="7" id="KW-0762">Sugar transport</keyword>
<evidence type="ECO:0000259" key="12">
    <source>
        <dbReference type="PROSITE" id="PS50850"/>
    </source>
</evidence>
<feature type="transmembrane region" description="Helical" evidence="11">
    <location>
        <begin position="344"/>
        <end position="366"/>
    </location>
</feature>
<dbReference type="NCBIfam" id="TIGR01272">
    <property type="entry name" value="gluP"/>
    <property type="match status" value="1"/>
</dbReference>
<feature type="transmembrane region" description="Helical" evidence="11">
    <location>
        <begin position="103"/>
        <end position="123"/>
    </location>
</feature>
<keyword evidence="5" id="KW-1003">Cell membrane</keyword>
<gene>
    <name evidence="13" type="ORF">GCM10009092_01910</name>
</gene>
<protein>
    <submittedName>
        <fullName evidence="13">Sugar MFS transporter</fullName>
    </submittedName>
</protein>
<feature type="transmembrane region" description="Helical" evidence="11">
    <location>
        <begin position="70"/>
        <end position="91"/>
    </location>
</feature>
<feature type="transmembrane region" description="Helical" evidence="11">
    <location>
        <begin position="246"/>
        <end position="274"/>
    </location>
</feature>
<keyword evidence="9 11" id="KW-1133">Transmembrane helix</keyword>
<dbReference type="CDD" id="cd17394">
    <property type="entry name" value="MFS_FucP_like"/>
    <property type="match status" value="1"/>
</dbReference>
<evidence type="ECO:0000256" key="10">
    <source>
        <dbReference type="ARBA" id="ARBA00023136"/>
    </source>
</evidence>
<dbReference type="PROSITE" id="PS50850">
    <property type="entry name" value="MFS"/>
    <property type="match status" value="1"/>
</dbReference>
<reference evidence="14" key="1">
    <citation type="journal article" date="2019" name="Int. J. Syst. Evol. Microbiol.">
        <title>The Global Catalogue of Microorganisms (GCM) 10K type strain sequencing project: providing services to taxonomists for standard genome sequencing and annotation.</title>
        <authorList>
            <consortium name="The Broad Institute Genomics Platform"/>
            <consortium name="The Broad Institute Genome Sequencing Center for Infectious Disease"/>
            <person name="Wu L."/>
            <person name="Ma J."/>
        </authorList>
    </citation>
    <scope>NUCLEOTIDE SEQUENCE [LARGE SCALE GENOMIC DNA]</scope>
    <source>
        <strain evidence="14">JCM 13378</strain>
    </source>
</reference>
<evidence type="ECO:0000256" key="9">
    <source>
        <dbReference type="ARBA" id="ARBA00022989"/>
    </source>
</evidence>
<sequence>MLNPCNWRVNAKHHPPSAKPEIVMRQAALGEQPRHANLTFALVSLTSLFFMWGFITALNDILIPHLKAVFSLSYTQAMLVQFCFFGAYFLISVPAGRLVDKIGFQRGIATGLLTAACGCLLFVPSALYATYWMFLMALFVLAAGITILQVAANPLVTLLGNPDTASSRLTMTQAFNSLGTTVAPVLGGILIFSHTQTEQSADSVIAPYIGLALILVAMALCFFRLQLPQPQLEHTQSTTDDRHRSLFHYPHLILGAVGIFVYVGAEVSIGSFLVNFLGEAHVMAMTEAQASKYIAYYWGGAMVGRFIGAALMQRVAPGKLLAFNSLASMALILTAIVADGSLAMWSILAVGLCNSIMFPTIFSLAVRALGPDTGRGSGLLCLAIVGGAVVPLLQGMLADSLGLQLSFLLPLVCYLYIAFYGLAGAKARQSDSSTVQQEVA</sequence>
<dbReference type="EMBL" id="BAAAEI010000001">
    <property type="protein sequence ID" value="GAA0341017.1"/>
    <property type="molecule type" value="Genomic_DNA"/>
</dbReference>
<dbReference type="Gene3D" id="1.20.1250.20">
    <property type="entry name" value="MFS general substrate transporter like domains"/>
    <property type="match status" value="2"/>
</dbReference>
<feature type="transmembrane region" description="Helical" evidence="11">
    <location>
        <begin position="205"/>
        <end position="225"/>
    </location>
</feature>
<dbReference type="SUPFAM" id="SSF103473">
    <property type="entry name" value="MFS general substrate transporter"/>
    <property type="match status" value="1"/>
</dbReference>
<keyword evidence="14" id="KW-1185">Reference proteome</keyword>
<evidence type="ECO:0000313" key="14">
    <source>
        <dbReference type="Proteomes" id="UP001501757"/>
    </source>
</evidence>
<proteinExistence type="inferred from homology"/>
<feature type="transmembrane region" description="Helical" evidence="11">
    <location>
        <begin position="294"/>
        <end position="313"/>
    </location>
</feature>
<dbReference type="PANTHER" id="PTHR43702:SF3">
    <property type="entry name" value="PROTEIN TSGA"/>
    <property type="match status" value="1"/>
</dbReference>
<dbReference type="InterPro" id="IPR005964">
    <property type="entry name" value="Glc/Gal_transptr_bac"/>
</dbReference>
<dbReference type="InterPro" id="IPR020846">
    <property type="entry name" value="MFS_dom"/>
</dbReference>
<keyword evidence="8 11" id="KW-0812">Transmembrane</keyword>
<keyword evidence="6" id="KW-0997">Cell inner membrane</keyword>
<comment type="subcellular location">
    <subcellularLocation>
        <location evidence="2">Cell inner membrane</location>
        <topology evidence="2">Multi-pass membrane protein</topology>
    </subcellularLocation>
</comment>
<dbReference type="PANTHER" id="PTHR43702">
    <property type="entry name" value="L-FUCOSE-PROTON SYMPORTER"/>
    <property type="match status" value="1"/>
</dbReference>
<dbReference type="Pfam" id="PF07690">
    <property type="entry name" value="MFS_1"/>
    <property type="match status" value="1"/>
</dbReference>
<feature type="transmembrane region" description="Helical" evidence="11">
    <location>
        <begin position="173"/>
        <end position="193"/>
    </location>
</feature>
<evidence type="ECO:0000256" key="1">
    <source>
        <dbReference type="ARBA" id="ARBA00003321"/>
    </source>
</evidence>
<dbReference type="InterPro" id="IPR011701">
    <property type="entry name" value="MFS"/>
</dbReference>
<feature type="transmembrane region" description="Helical" evidence="11">
    <location>
        <begin position="403"/>
        <end position="423"/>
    </location>
</feature>
<evidence type="ECO:0000256" key="5">
    <source>
        <dbReference type="ARBA" id="ARBA00022475"/>
    </source>
</evidence>
<evidence type="ECO:0000256" key="11">
    <source>
        <dbReference type="SAM" id="Phobius"/>
    </source>
</evidence>
<feature type="transmembrane region" description="Helical" evidence="11">
    <location>
        <begin position="378"/>
        <end position="397"/>
    </location>
</feature>
<dbReference type="Proteomes" id="UP001501757">
    <property type="component" value="Unassembled WGS sequence"/>
</dbReference>
<evidence type="ECO:0000256" key="6">
    <source>
        <dbReference type="ARBA" id="ARBA00022519"/>
    </source>
</evidence>
<evidence type="ECO:0000256" key="7">
    <source>
        <dbReference type="ARBA" id="ARBA00022597"/>
    </source>
</evidence>
<evidence type="ECO:0000313" key="13">
    <source>
        <dbReference type="EMBL" id="GAA0341017.1"/>
    </source>
</evidence>
<dbReference type="InterPro" id="IPR050375">
    <property type="entry name" value="MFS_TsgA-like"/>
</dbReference>
<name>A0ABP3GBT9_9ALTE</name>
<evidence type="ECO:0000256" key="4">
    <source>
        <dbReference type="ARBA" id="ARBA00022448"/>
    </source>
</evidence>